<dbReference type="InterPro" id="IPR006501">
    <property type="entry name" value="Pectinesterase_inhib_dom"/>
</dbReference>
<dbReference type="EMBL" id="JBBNAE010000010">
    <property type="protein sequence ID" value="KAK9090368.1"/>
    <property type="molecule type" value="Genomic_DNA"/>
</dbReference>
<organism evidence="5 6">
    <name type="scientific">Stephania japonica</name>
    <dbReference type="NCBI Taxonomy" id="461633"/>
    <lineage>
        <taxon>Eukaryota</taxon>
        <taxon>Viridiplantae</taxon>
        <taxon>Streptophyta</taxon>
        <taxon>Embryophyta</taxon>
        <taxon>Tracheophyta</taxon>
        <taxon>Spermatophyta</taxon>
        <taxon>Magnoliopsida</taxon>
        <taxon>Ranunculales</taxon>
        <taxon>Menispermaceae</taxon>
        <taxon>Menispermoideae</taxon>
        <taxon>Cissampelideae</taxon>
        <taxon>Stephania</taxon>
    </lineage>
</organism>
<keyword evidence="1" id="KW-0732">Signal</keyword>
<evidence type="ECO:0000256" key="3">
    <source>
        <dbReference type="ARBA" id="ARBA00038471"/>
    </source>
</evidence>
<comment type="similarity">
    <text evidence="3">Belongs to the PMEI family.</text>
</comment>
<name>A0AAP0EJ27_9MAGN</name>
<feature type="domain" description="Pectinesterase inhibitor" evidence="4">
    <location>
        <begin position="1"/>
        <end position="140"/>
    </location>
</feature>
<evidence type="ECO:0000256" key="2">
    <source>
        <dbReference type="ARBA" id="ARBA00023157"/>
    </source>
</evidence>
<evidence type="ECO:0000313" key="6">
    <source>
        <dbReference type="Proteomes" id="UP001417504"/>
    </source>
</evidence>
<dbReference type="NCBIfam" id="TIGR01614">
    <property type="entry name" value="PME_inhib"/>
    <property type="match status" value="1"/>
</dbReference>
<dbReference type="SUPFAM" id="SSF101148">
    <property type="entry name" value="Plant invertase/pectin methylesterase inhibitor"/>
    <property type="match status" value="1"/>
</dbReference>
<dbReference type="AlphaFoldDB" id="A0AAP0EJ27"/>
<dbReference type="Pfam" id="PF04043">
    <property type="entry name" value="PMEI"/>
    <property type="match status" value="1"/>
</dbReference>
<keyword evidence="2" id="KW-1015">Disulfide bond</keyword>
<keyword evidence="6" id="KW-1185">Reference proteome</keyword>
<dbReference type="SMART" id="SM00856">
    <property type="entry name" value="PMEI"/>
    <property type="match status" value="1"/>
</dbReference>
<dbReference type="PANTHER" id="PTHR36710">
    <property type="entry name" value="PECTINESTERASE INHIBITOR-LIKE"/>
    <property type="match status" value="1"/>
</dbReference>
<comment type="caution">
    <text evidence="5">The sequence shown here is derived from an EMBL/GenBank/DDBJ whole genome shotgun (WGS) entry which is preliminary data.</text>
</comment>
<dbReference type="CDD" id="cd15800">
    <property type="entry name" value="PMEI-like_2"/>
    <property type="match status" value="1"/>
</dbReference>
<evidence type="ECO:0000256" key="1">
    <source>
        <dbReference type="ARBA" id="ARBA00022729"/>
    </source>
</evidence>
<accession>A0AAP0EJ27</accession>
<evidence type="ECO:0000313" key="5">
    <source>
        <dbReference type="EMBL" id="KAK9090368.1"/>
    </source>
</evidence>
<sequence length="146" mass="15478">MAGQLCANTNHLALCKAVVKNEPGTAKDATISMIQATIVQAELAKQKIEKLIKDSSSKGGMAKMNLQTCKEVYDDAISNLWTSIDNAKTNSVPDMTINLSAAMSDFSACEDGYMESPGTTFPISHSNSVLSKLTSASLALASEVKE</sequence>
<proteinExistence type="inferred from homology"/>
<gene>
    <name evidence="5" type="ORF">Sjap_023545</name>
</gene>
<dbReference type="InterPro" id="IPR035513">
    <property type="entry name" value="Invertase/methylesterase_inhib"/>
</dbReference>
<dbReference type="GO" id="GO:0004857">
    <property type="term" value="F:enzyme inhibitor activity"/>
    <property type="evidence" value="ECO:0007669"/>
    <property type="project" value="InterPro"/>
</dbReference>
<dbReference type="InterPro" id="IPR052421">
    <property type="entry name" value="PCW_Enzyme_Inhibitor"/>
</dbReference>
<dbReference type="Gene3D" id="1.20.140.40">
    <property type="entry name" value="Invertase/pectin methylesterase inhibitor family protein"/>
    <property type="match status" value="1"/>
</dbReference>
<dbReference type="Proteomes" id="UP001417504">
    <property type="component" value="Unassembled WGS sequence"/>
</dbReference>
<protein>
    <recommendedName>
        <fullName evidence="4">Pectinesterase inhibitor domain-containing protein</fullName>
    </recommendedName>
</protein>
<evidence type="ECO:0000259" key="4">
    <source>
        <dbReference type="SMART" id="SM00856"/>
    </source>
</evidence>
<reference evidence="5 6" key="1">
    <citation type="submission" date="2024-01" db="EMBL/GenBank/DDBJ databases">
        <title>Genome assemblies of Stephania.</title>
        <authorList>
            <person name="Yang L."/>
        </authorList>
    </citation>
    <scope>NUCLEOTIDE SEQUENCE [LARGE SCALE GENOMIC DNA]</scope>
    <source>
        <strain evidence="5">QJT</strain>
        <tissue evidence="5">Leaf</tissue>
    </source>
</reference>
<dbReference type="PANTHER" id="PTHR36710:SF18">
    <property type="entry name" value="PECTINESTERASE INHIBITOR 5-RELATED"/>
    <property type="match status" value="1"/>
</dbReference>